<feature type="chain" id="PRO_5041683093" description="Ig-like domain-containing protein" evidence="6">
    <location>
        <begin position="18"/>
        <end position="278"/>
    </location>
</feature>
<dbReference type="InterPro" id="IPR051287">
    <property type="entry name" value="TCR_variable_region"/>
</dbReference>
<dbReference type="PROSITE" id="PS50835">
    <property type="entry name" value="IG_LIKE"/>
    <property type="match status" value="2"/>
</dbReference>
<dbReference type="SMART" id="SM00409">
    <property type="entry name" value="IG"/>
    <property type="match status" value="2"/>
</dbReference>
<comment type="caution">
    <text evidence="8">The sequence shown here is derived from an EMBL/GenBank/DDBJ whole genome shotgun (WGS) entry which is preliminary data.</text>
</comment>
<dbReference type="GO" id="GO:0002250">
    <property type="term" value="P:adaptive immune response"/>
    <property type="evidence" value="ECO:0007669"/>
    <property type="project" value="UniProtKB-KW"/>
</dbReference>
<dbReference type="InterPro" id="IPR013783">
    <property type="entry name" value="Ig-like_fold"/>
</dbReference>
<dbReference type="GO" id="GO:0042101">
    <property type="term" value="C:T cell receptor complex"/>
    <property type="evidence" value="ECO:0007669"/>
    <property type="project" value="UniProtKB-KW"/>
</dbReference>
<dbReference type="AlphaFoldDB" id="A0AA88Q5P6"/>
<feature type="domain" description="Ig-like" evidence="7">
    <location>
        <begin position="158"/>
        <end position="263"/>
    </location>
</feature>
<dbReference type="InterPro" id="IPR003599">
    <property type="entry name" value="Ig_sub"/>
</dbReference>
<reference evidence="8" key="1">
    <citation type="submission" date="2023-08" db="EMBL/GenBank/DDBJ databases">
        <title>Chromosome-level Genome Assembly of mud carp (Cirrhinus molitorella).</title>
        <authorList>
            <person name="Liu H."/>
        </authorList>
    </citation>
    <scope>NUCLEOTIDE SEQUENCE</scope>
    <source>
        <strain evidence="8">Prfri</strain>
        <tissue evidence="8">Muscle</tissue>
    </source>
</reference>
<name>A0AA88Q5P6_9TELE</name>
<evidence type="ECO:0000313" key="8">
    <source>
        <dbReference type="EMBL" id="KAK2900790.1"/>
    </source>
</evidence>
<evidence type="ECO:0000259" key="7">
    <source>
        <dbReference type="PROSITE" id="PS50835"/>
    </source>
</evidence>
<dbReference type="SMART" id="SM00406">
    <property type="entry name" value="IGv"/>
    <property type="match status" value="2"/>
</dbReference>
<dbReference type="InterPro" id="IPR013106">
    <property type="entry name" value="Ig_V-set"/>
</dbReference>
<evidence type="ECO:0000313" key="9">
    <source>
        <dbReference type="Proteomes" id="UP001187343"/>
    </source>
</evidence>
<keyword evidence="3" id="KW-0675">Receptor</keyword>
<dbReference type="EMBL" id="JAUYZG010000008">
    <property type="protein sequence ID" value="KAK2900790.1"/>
    <property type="molecule type" value="Genomic_DNA"/>
</dbReference>
<feature type="signal peptide" evidence="6">
    <location>
        <begin position="1"/>
        <end position="17"/>
    </location>
</feature>
<proteinExistence type="predicted"/>
<evidence type="ECO:0000256" key="3">
    <source>
        <dbReference type="ARBA" id="ARBA00023170"/>
    </source>
</evidence>
<keyword evidence="5" id="KW-0391">Immunity</keyword>
<keyword evidence="5" id="KW-1279">T cell receptor</keyword>
<keyword evidence="2" id="KW-1064">Adaptive immunity</keyword>
<evidence type="ECO:0000256" key="5">
    <source>
        <dbReference type="ARBA" id="ARBA00043266"/>
    </source>
</evidence>
<dbReference type="Proteomes" id="UP001187343">
    <property type="component" value="Unassembled WGS sequence"/>
</dbReference>
<evidence type="ECO:0000256" key="1">
    <source>
        <dbReference type="ARBA" id="ARBA00022729"/>
    </source>
</evidence>
<keyword evidence="9" id="KW-1185">Reference proteome</keyword>
<dbReference type="InterPro" id="IPR007110">
    <property type="entry name" value="Ig-like_dom"/>
</dbReference>
<dbReference type="CDD" id="cd00099">
    <property type="entry name" value="IgV"/>
    <property type="match status" value="1"/>
</dbReference>
<protein>
    <recommendedName>
        <fullName evidence="7">Ig-like domain-containing protein</fullName>
    </recommendedName>
</protein>
<keyword evidence="4" id="KW-0393">Immunoglobulin domain</keyword>
<gene>
    <name evidence="8" type="ORF">Q8A67_008905</name>
</gene>
<keyword evidence="1 6" id="KW-0732">Signal</keyword>
<evidence type="ECO:0000256" key="4">
    <source>
        <dbReference type="ARBA" id="ARBA00023319"/>
    </source>
</evidence>
<dbReference type="SUPFAM" id="SSF48726">
    <property type="entry name" value="Immunoglobulin"/>
    <property type="match status" value="2"/>
</dbReference>
<dbReference type="InterPro" id="IPR036179">
    <property type="entry name" value="Ig-like_dom_sf"/>
</dbReference>
<feature type="domain" description="Ig-like" evidence="7">
    <location>
        <begin position="22"/>
        <end position="109"/>
    </location>
</feature>
<dbReference type="Pfam" id="PF07686">
    <property type="entry name" value="V-set"/>
    <property type="match status" value="2"/>
</dbReference>
<dbReference type="Gene3D" id="2.60.40.10">
    <property type="entry name" value="Immunoglobulins"/>
    <property type="match status" value="2"/>
</dbReference>
<dbReference type="PANTHER" id="PTHR19367:SF18">
    <property type="entry name" value="T CELL RECEPTOR ALPHA VARIABLE 16"/>
    <property type="match status" value="1"/>
</dbReference>
<accession>A0AA88Q5P6</accession>
<organism evidence="8 9">
    <name type="scientific">Cirrhinus molitorella</name>
    <name type="common">mud carp</name>
    <dbReference type="NCBI Taxonomy" id="172907"/>
    <lineage>
        <taxon>Eukaryota</taxon>
        <taxon>Metazoa</taxon>
        <taxon>Chordata</taxon>
        <taxon>Craniata</taxon>
        <taxon>Vertebrata</taxon>
        <taxon>Euteleostomi</taxon>
        <taxon>Actinopterygii</taxon>
        <taxon>Neopterygii</taxon>
        <taxon>Teleostei</taxon>
        <taxon>Ostariophysi</taxon>
        <taxon>Cypriniformes</taxon>
        <taxon>Cyprinidae</taxon>
        <taxon>Labeoninae</taxon>
        <taxon>Labeonini</taxon>
        <taxon>Cirrhinus</taxon>
    </lineage>
</organism>
<evidence type="ECO:0000256" key="2">
    <source>
        <dbReference type="ARBA" id="ARBA00023130"/>
    </source>
</evidence>
<sequence length="278" mass="31123">MLHSAILFSAFAYAAYGNEIKPTKSEEFADEGSSVKLSCSYSSALTLYWYRQYPGSAPEFIVFIPDGAKQPQESNVDSRFTAKVTKNKESHVDLEISSALISDSAMYYCALEPTYPGSAPQFIVLITDGEKQAQKSYVDSRFTANVKKDATYGNDIKPAKTEEMVDEGSSVKLSCSYSSAYYLHWYRQYPRSAPEFIVLITDSAKQAKESNVDSRFTTKVTKGKENQVDLEISTASLSDSALYYCALEPTVTGNTRNLYKNLTHVKKHNYTIYKNIIK</sequence>
<evidence type="ECO:0000256" key="6">
    <source>
        <dbReference type="SAM" id="SignalP"/>
    </source>
</evidence>
<dbReference type="PANTHER" id="PTHR19367">
    <property type="entry name" value="T-CELL RECEPTOR ALPHA CHAIN V REGION"/>
    <property type="match status" value="1"/>
</dbReference>